<dbReference type="PANTHER" id="PTHR36156:SF2">
    <property type="entry name" value="CUPIN TYPE-2 DOMAIN-CONTAINING PROTEIN"/>
    <property type="match status" value="1"/>
</dbReference>
<evidence type="ECO:0000313" key="1">
    <source>
        <dbReference type="EMBL" id="RKU40128.1"/>
    </source>
</evidence>
<gene>
    <name evidence="1" type="ORF">DL546_000632</name>
</gene>
<dbReference type="STRING" id="177199.A0A420XXF2"/>
<dbReference type="InterPro" id="IPR014710">
    <property type="entry name" value="RmlC-like_jellyroll"/>
</dbReference>
<keyword evidence="2" id="KW-1185">Reference proteome</keyword>
<dbReference type="Proteomes" id="UP000275385">
    <property type="component" value="Unassembled WGS sequence"/>
</dbReference>
<name>A0A420XXF2_9PEZI</name>
<evidence type="ECO:0000313" key="2">
    <source>
        <dbReference type="Proteomes" id="UP000275385"/>
    </source>
</evidence>
<dbReference type="InterPro" id="IPR047142">
    <property type="entry name" value="OryJ/VirC-like"/>
</dbReference>
<dbReference type="EMBL" id="QVQW01000119">
    <property type="protein sequence ID" value="RKU40128.1"/>
    <property type="molecule type" value="Genomic_DNA"/>
</dbReference>
<protein>
    <recommendedName>
        <fullName evidence="3">Cupin 2 conserved barrel domain-containing protein</fullName>
    </recommendedName>
</protein>
<dbReference type="PANTHER" id="PTHR36156">
    <property type="entry name" value="SLR2101 PROTEIN"/>
    <property type="match status" value="1"/>
</dbReference>
<dbReference type="InterPro" id="IPR011051">
    <property type="entry name" value="RmlC_Cupin_sf"/>
</dbReference>
<evidence type="ECO:0008006" key="3">
    <source>
        <dbReference type="Google" id="ProtNLM"/>
    </source>
</evidence>
<accession>A0A420XXF2</accession>
<proteinExistence type="predicted"/>
<dbReference type="SUPFAM" id="SSF51182">
    <property type="entry name" value="RmlC-like cupins"/>
    <property type="match status" value="1"/>
</dbReference>
<sequence>MASPLPPPRRIVASNLALQSSGADSFNEPAVELLDETITRTPVFDGLERAAVFTHASVPTNNDGSGPFVLDKAPGAGVVLPGGANVYYLDLAPDLASPMHRTVSTDYCVILAGEPTYITPAVPFNVVNGKGDYEKTQETLCKAGDVVIQRGEMHSWANRTDEWVRIFCVILAANPSQTPTGDGKLTEPLGERWLS</sequence>
<dbReference type="Gene3D" id="2.60.120.10">
    <property type="entry name" value="Jelly Rolls"/>
    <property type="match status" value="1"/>
</dbReference>
<dbReference type="AlphaFoldDB" id="A0A420XXF2"/>
<organism evidence="1 2">
    <name type="scientific">Coniochaeta pulveracea</name>
    <dbReference type="NCBI Taxonomy" id="177199"/>
    <lineage>
        <taxon>Eukaryota</taxon>
        <taxon>Fungi</taxon>
        <taxon>Dikarya</taxon>
        <taxon>Ascomycota</taxon>
        <taxon>Pezizomycotina</taxon>
        <taxon>Sordariomycetes</taxon>
        <taxon>Sordariomycetidae</taxon>
        <taxon>Coniochaetales</taxon>
        <taxon>Coniochaetaceae</taxon>
        <taxon>Coniochaeta</taxon>
    </lineage>
</organism>
<reference evidence="1 2" key="1">
    <citation type="submission" date="2018-08" db="EMBL/GenBank/DDBJ databases">
        <title>Draft genome of the lignicolous fungus Coniochaeta pulveracea.</title>
        <authorList>
            <person name="Borstlap C.J."/>
            <person name="De Witt R.N."/>
            <person name="Botha A."/>
            <person name="Volschenk H."/>
        </authorList>
    </citation>
    <scope>NUCLEOTIDE SEQUENCE [LARGE SCALE GENOMIC DNA]</scope>
    <source>
        <strain evidence="1 2">CAB683</strain>
    </source>
</reference>
<dbReference type="OrthoDB" id="5840532at2759"/>
<comment type="caution">
    <text evidence="1">The sequence shown here is derived from an EMBL/GenBank/DDBJ whole genome shotgun (WGS) entry which is preliminary data.</text>
</comment>
<dbReference type="CDD" id="cd02231">
    <property type="entry name" value="cupin_BLL6423-like"/>
    <property type="match status" value="1"/>
</dbReference>